<name>A0A087SWM3_STEMI</name>
<dbReference type="Pfam" id="PF01498">
    <property type="entry name" value="HTH_Tnp_Tc3_2"/>
    <property type="match status" value="1"/>
</dbReference>
<dbReference type="GO" id="GO:0006313">
    <property type="term" value="P:DNA transposition"/>
    <property type="evidence" value="ECO:0007669"/>
    <property type="project" value="InterPro"/>
</dbReference>
<evidence type="ECO:0000259" key="1">
    <source>
        <dbReference type="Pfam" id="PF01498"/>
    </source>
</evidence>
<dbReference type="OrthoDB" id="6449151at2759"/>
<feature type="domain" description="Transposase Tc1-like" evidence="1">
    <location>
        <begin position="6"/>
        <end position="77"/>
    </location>
</feature>
<accession>A0A087SWM3</accession>
<dbReference type="GO" id="GO:0003677">
    <property type="term" value="F:DNA binding"/>
    <property type="evidence" value="ECO:0007669"/>
    <property type="project" value="InterPro"/>
</dbReference>
<proteinExistence type="predicted"/>
<evidence type="ECO:0000313" key="2">
    <source>
        <dbReference type="EMBL" id="KFM57262.1"/>
    </source>
</evidence>
<organism evidence="2 3">
    <name type="scientific">Stegodyphus mimosarum</name>
    <name type="common">African social velvet spider</name>
    <dbReference type="NCBI Taxonomy" id="407821"/>
    <lineage>
        <taxon>Eukaryota</taxon>
        <taxon>Metazoa</taxon>
        <taxon>Ecdysozoa</taxon>
        <taxon>Arthropoda</taxon>
        <taxon>Chelicerata</taxon>
        <taxon>Arachnida</taxon>
        <taxon>Araneae</taxon>
        <taxon>Araneomorphae</taxon>
        <taxon>Entelegynae</taxon>
        <taxon>Eresoidea</taxon>
        <taxon>Eresidae</taxon>
        <taxon>Stegodyphus</taxon>
    </lineage>
</organism>
<dbReference type="AlphaFoldDB" id="A0A087SWM3"/>
<sequence length="93" mass="11155">MTARKDRYLSILERCNRESTDSQLSRDLYAATGTRVTRITVSKRLNERRLFARNAAVCVPLTSTNRRFRLAWYKQHSHWSTEQWETVHRRVPF</sequence>
<reference evidence="2 3" key="1">
    <citation type="submission" date="2013-11" db="EMBL/GenBank/DDBJ databases">
        <title>Genome sequencing of Stegodyphus mimosarum.</title>
        <authorList>
            <person name="Bechsgaard J."/>
        </authorList>
    </citation>
    <scope>NUCLEOTIDE SEQUENCE [LARGE SCALE GENOMIC DNA]</scope>
</reference>
<dbReference type="InterPro" id="IPR002492">
    <property type="entry name" value="Transposase_Tc1-like"/>
</dbReference>
<protein>
    <recommendedName>
        <fullName evidence="1">Transposase Tc1-like domain-containing protein</fullName>
    </recommendedName>
</protein>
<gene>
    <name evidence="2" type="ORF">X975_21302</name>
</gene>
<dbReference type="EMBL" id="KK112288">
    <property type="protein sequence ID" value="KFM57262.1"/>
    <property type="molecule type" value="Genomic_DNA"/>
</dbReference>
<evidence type="ECO:0000313" key="3">
    <source>
        <dbReference type="Proteomes" id="UP000054359"/>
    </source>
</evidence>
<keyword evidence="3" id="KW-1185">Reference proteome</keyword>
<dbReference type="GO" id="GO:0015074">
    <property type="term" value="P:DNA integration"/>
    <property type="evidence" value="ECO:0007669"/>
    <property type="project" value="InterPro"/>
</dbReference>
<feature type="non-terminal residue" evidence="2">
    <location>
        <position position="93"/>
    </location>
</feature>
<dbReference type="Proteomes" id="UP000054359">
    <property type="component" value="Unassembled WGS sequence"/>
</dbReference>